<evidence type="ECO:0000313" key="2">
    <source>
        <dbReference type="Proteomes" id="UP001515500"/>
    </source>
</evidence>
<feature type="coiled-coil region" evidence="1">
    <location>
        <begin position="5"/>
        <end position="102"/>
    </location>
</feature>
<organism evidence="2 3">
    <name type="scientific">Dioscorea cayennensis subsp. rotundata</name>
    <name type="common">White Guinea yam</name>
    <name type="synonym">Dioscorea rotundata</name>
    <dbReference type="NCBI Taxonomy" id="55577"/>
    <lineage>
        <taxon>Eukaryota</taxon>
        <taxon>Viridiplantae</taxon>
        <taxon>Streptophyta</taxon>
        <taxon>Embryophyta</taxon>
        <taxon>Tracheophyta</taxon>
        <taxon>Spermatophyta</taxon>
        <taxon>Magnoliopsida</taxon>
        <taxon>Liliopsida</taxon>
        <taxon>Dioscoreales</taxon>
        <taxon>Dioscoreaceae</taxon>
        <taxon>Dioscorea</taxon>
    </lineage>
</organism>
<gene>
    <name evidence="3" type="primary">LOC120279266</name>
</gene>
<dbReference type="GeneID" id="120279266"/>
<keyword evidence="2" id="KW-1185">Reference proteome</keyword>
<dbReference type="PANTHER" id="PTHR38353:SF2">
    <property type="entry name" value="TROPOMYOSIN"/>
    <property type="match status" value="1"/>
</dbReference>
<keyword evidence="1" id="KW-0175">Coiled coil</keyword>
<dbReference type="AlphaFoldDB" id="A0AB40CRS1"/>
<protein>
    <submittedName>
        <fullName evidence="3">Myosin heavy chain, non-muscle</fullName>
    </submittedName>
</protein>
<dbReference type="PANTHER" id="PTHR38353">
    <property type="entry name" value="TROPOMYOSIN"/>
    <property type="match status" value="1"/>
</dbReference>
<proteinExistence type="predicted"/>
<dbReference type="RefSeq" id="XP_039142089.1">
    <property type="nucleotide sequence ID" value="XM_039286155.1"/>
</dbReference>
<dbReference type="Proteomes" id="UP001515500">
    <property type="component" value="Chromosome 16"/>
</dbReference>
<evidence type="ECO:0000313" key="3">
    <source>
        <dbReference type="RefSeq" id="XP_039142089.1"/>
    </source>
</evidence>
<reference evidence="3" key="1">
    <citation type="submission" date="2025-08" db="UniProtKB">
        <authorList>
            <consortium name="RefSeq"/>
        </authorList>
    </citation>
    <scope>IDENTIFICATION</scope>
</reference>
<name>A0AB40CRS1_DIOCR</name>
<sequence length="289" mass="33689">MEMEMEEYLKNMRSLRSQMNDIEEEAAKRSVQEQMQMTAIDAMEKDLELVKLETKRLSEEAEELVRAKEQLCFQLVKREEKIRSLETELSTLSQTLELLQQEKLCVAAKFEEKRNYYTKTFEDLDAKQQERQDWFHKHKISITQLVEDATEKEMECTEGSPINMTLATSVKLDDMGEEISENYNDLLVQMERAKAELDELKAKKSEIELASNKSKQQFEQFINKLNTVPLEVKEMDMKSLEEEHKALLADKAGETEYLHSLQAQINQLKAISHAVKCPCGEEYTVNLMD</sequence>
<accession>A0AB40CRS1</accession>
<evidence type="ECO:0000256" key="1">
    <source>
        <dbReference type="SAM" id="Coils"/>
    </source>
</evidence>
<feature type="coiled-coil region" evidence="1">
    <location>
        <begin position="176"/>
        <end position="250"/>
    </location>
</feature>